<dbReference type="NCBIfam" id="NF004326">
    <property type="entry name" value="PRK05720.1"/>
    <property type="match status" value="1"/>
</dbReference>
<keyword evidence="3" id="KW-0028">Amino-acid biosynthesis</keyword>
<comment type="pathway">
    <text evidence="3">Amino-acid biosynthesis; L-methionine biosynthesis via salvage pathway; L-methionine from S-methyl-5-thio-alpha-D-ribose 1-phosphate: step 1/6.</text>
</comment>
<reference evidence="4" key="1">
    <citation type="journal article" date="2014" name="Int. J. Syst. Evol. Microbiol.">
        <title>Complete genome sequence of Corynebacterium casei LMG S-19264T (=DSM 44701T), isolated from a smear-ripened cheese.</title>
        <authorList>
            <consortium name="US DOE Joint Genome Institute (JGI-PGF)"/>
            <person name="Walter F."/>
            <person name="Albersmeier A."/>
            <person name="Kalinowski J."/>
            <person name="Ruckert C."/>
        </authorList>
    </citation>
    <scope>NUCLEOTIDE SEQUENCE</scope>
    <source>
        <strain evidence="4">JCM 18487</strain>
    </source>
</reference>
<dbReference type="AlphaFoldDB" id="A0A917NLS2"/>
<dbReference type="Gene3D" id="1.20.120.420">
    <property type="entry name" value="translation initiation factor eif-2b, domain 1"/>
    <property type="match status" value="1"/>
</dbReference>
<accession>A0A917NLS2</accession>
<evidence type="ECO:0000256" key="2">
    <source>
        <dbReference type="ARBA" id="ARBA00052401"/>
    </source>
</evidence>
<keyword evidence="3" id="KW-0486">Methionine biosynthesis</keyword>
<comment type="similarity">
    <text evidence="3">Belongs to the EIF-2B alpha/beta/delta subunits family. MtnA subfamily.</text>
</comment>
<evidence type="ECO:0000313" key="4">
    <source>
        <dbReference type="EMBL" id="GGJ07309.1"/>
    </source>
</evidence>
<dbReference type="InterPro" id="IPR037171">
    <property type="entry name" value="NagB/RpiA_transferase-like"/>
</dbReference>
<dbReference type="InterPro" id="IPR000649">
    <property type="entry name" value="IF-2B-related"/>
</dbReference>
<dbReference type="Gene3D" id="3.40.50.10470">
    <property type="entry name" value="Translation initiation factor eif-2b, domain 2"/>
    <property type="match status" value="1"/>
</dbReference>
<evidence type="ECO:0000313" key="5">
    <source>
        <dbReference type="Proteomes" id="UP000637695"/>
    </source>
</evidence>
<dbReference type="InterPro" id="IPR042529">
    <property type="entry name" value="IF_2B-like_C"/>
</dbReference>
<name>A0A917NLS2_9BACL</name>
<dbReference type="FunFam" id="1.20.120.420:FF:000003">
    <property type="entry name" value="Methylthioribose-1-phosphate isomerase"/>
    <property type="match status" value="1"/>
</dbReference>
<dbReference type="EC" id="5.3.1.23" evidence="3"/>
<protein>
    <recommendedName>
        <fullName evidence="3">Methylthioribose-1-phosphate isomerase</fullName>
        <shortName evidence="3">M1Pi</shortName>
        <shortName evidence="3">MTR-1-P isomerase</shortName>
        <ecNumber evidence="3">5.3.1.23</ecNumber>
    </recommendedName>
    <alternativeName>
        <fullName evidence="3">S-methyl-5-thioribose-1-phosphate isomerase</fullName>
    </alternativeName>
</protein>
<comment type="function">
    <text evidence="3">Catalyzes the interconversion of methylthioribose-1-phosphate (MTR-1-P) into methylthioribulose-1-phosphate (MTRu-1-P).</text>
</comment>
<dbReference type="InterPro" id="IPR005251">
    <property type="entry name" value="IF-M1Pi"/>
</dbReference>
<dbReference type="RefSeq" id="WP_188882252.1">
    <property type="nucleotide sequence ID" value="NZ_BMOY01000022.1"/>
</dbReference>
<dbReference type="HAMAP" id="MF_01678">
    <property type="entry name" value="Salvage_MtnA"/>
    <property type="match status" value="1"/>
</dbReference>
<proteinExistence type="inferred from homology"/>
<reference evidence="4" key="2">
    <citation type="submission" date="2020-09" db="EMBL/GenBank/DDBJ databases">
        <authorList>
            <person name="Sun Q."/>
            <person name="Ohkuma M."/>
        </authorList>
    </citation>
    <scope>NUCLEOTIDE SEQUENCE</scope>
    <source>
        <strain evidence="4">JCM 18487</strain>
    </source>
</reference>
<dbReference type="NCBIfam" id="TIGR00524">
    <property type="entry name" value="eIF-2B_rel"/>
    <property type="match status" value="1"/>
</dbReference>
<dbReference type="FunFam" id="3.40.50.10470:FF:000006">
    <property type="entry name" value="Methylthioribose-1-phosphate isomerase"/>
    <property type="match status" value="1"/>
</dbReference>
<comment type="caution">
    <text evidence="4">The sequence shown here is derived from an EMBL/GenBank/DDBJ whole genome shotgun (WGS) entry which is preliminary data.</text>
</comment>
<feature type="site" description="Transition state stabilizer" evidence="3">
    <location>
        <position position="154"/>
    </location>
</feature>
<gene>
    <name evidence="3 4" type="primary">mtnA</name>
    <name evidence="4" type="ORF">GCM10010885_15580</name>
</gene>
<feature type="binding site" evidence="3">
    <location>
        <begin position="45"/>
        <end position="47"/>
    </location>
    <ligand>
        <name>substrate</name>
    </ligand>
</feature>
<feature type="binding site" evidence="3">
    <location>
        <position position="88"/>
    </location>
    <ligand>
        <name>substrate</name>
    </ligand>
</feature>
<dbReference type="PANTHER" id="PTHR43475:SF1">
    <property type="entry name" value="METHYLTHIORIBOSE-1-PHOSPHATE ISOMERASE"/>
    <property type="match status" value="1"/>
</dbReference>
<dbReference type="SUPFAM" id="SSF100950">
    <property type="entry name" value="NagB/RpiA/CoA transferase-like"/>
    <property type="match status" value="1"/>
</dbReference>
<keyword evidence="1 3" id="KW-0413">Isomerase</keyword>
<dbReference type="PANTHER" id="PTHR43475">
    <property type="entry name" value="METHYLTHIORIBOSE-1-PHOSPHATE ISOMERASE"/>
    <property type="match status" value="1"/>
</dbReference>
<evidence type="ECO:0000256" key="3">
    <source>
        <dbReference type="HAMAP-Rule" id="MF_01678"/>
    </source>
</evidence>
<dbReference type="Proteomes" id="UP000637695">
    <property type="component" value="Unassembled WGS sequence"/>
</dbReference>
<sequence>MLQPLIWTGHSLRVLDQRRLPNETVWSEYRDAAGVAEAIRSMQVRGAPAIAAAAAYGLAMEAQRHAGARGDRLPEVLEAAARVLLASRPTAVNLRWAVERMQKAAAACPDPAALPQVLVAEAERIAAEDVAVNRRIGDLGAALFARPVQVLTHCNTGALATAGYGTALGVVRRLHELGRLRQVLVDETRPYWQGARLTAYELAAEGIPHILITDSMAGHFMQRGQVDAVLVGADRIARNGDVANKIGTYTLAVLCRHHGIPFYVAAPVSTFDLTIATGEDIPIEERDPAEVTHVYGRRITPEGTQAAHPAFDVTPHELVTAIITERGVIHHPQPESVRAVLAAEDKTRAEGSTPA</sequence>
<feature type="active site" description="Proton donor" evidence="3">
    <location>
        <position position="234"/>
    </location>
</feature>
<dbReference type="EMBL" id="BMOY01000022">
    <property type="protein sequence ID" value="GGJ07309.1"/>
    <property type="molecule type" value="Genomic_DNA"/>
</dbReference>
<dbReference type="GO" id="GO:0019509">
    <property type="term" value="P:L-methionine salvage from methylthioadenosine"/>
    <property type="evidence" value="ECO:0007669"/>
    <property type="project" value="UniProtKB-UniRule"/>
</dbReference>
<dbReference type="InterPro" id="IPR011559">
    <property type="entry name" value="Initiation_fac_2B_a/b/d"/>
</dbReference>
<evidence type="ECO:0000256" key="1">
    <source>
        <dbReference type="ARBA" id="ARBA00023235"/>
    </source>
</evidence>
<comment type="catalytic activity">
    <reaction evidence="2 3">
        <text>5-(methylsulfanyl)-alpha-D-ribose 1-phosphate = 5-(methylsulfanyl)-D-ribulose 1-phosphate</text>
        <dbReference type="Rhea" id="RHEA:19989"/>
        <dbReference type="ChEBI" id="CHEBI:58533"/>
        <dbReference type="ChEBI" id="CHEBI:58548"/>
        <dbReference type="EC" id="5.3.1.23"/>
    </reaction>
</comment>
<dbReference type="Pfam" id="PF01008">
    <property type="entry name" value="IF-2B"/>
    <property type="match status" value="1"/>
</dbReference>
<dbReference type="InterPro" id="IPR027363">
    <property type="entry name" value="M1Pi_N"/>
</dbReference>
<feature type="binding site" evidence="3">
    <location>
        <begin position="244"/>
        <end position="245"/>
    </location>
    <ligand>
        <name>substrate</name>
    </ligand>
</feature>
<dbReference type="GO" id="GO:0046523">
    <property type="term" value="F:S-methyl-5-thioribose-1-phosphate isomerase activity"/>
    <property type="evidence" value="ECO:0007669"/>
    <property type="project" value="UniProtKB-UniRule"/>
</dbReference>
<dbReference type="NCBIfam" id="TIGR00512">
    <property type="entry name" value="salvage_mtnA"/>
    <property type="match status" value="1"/>
</dbReference>
<keyword evidence="5" id="KW-1185">Reference proteome</keyword>
<organism evidence="4 5">
    <name type="scientific">Alicyclobacillus cellulosilyticus</name>
    <dbReference type="NCBI Taxonomy" id="1003997"/>
    <lineage>
        <taxon>Bacteria</taxon>
        <taxon>Bacillati</taxon>
        <taxon>Bacillota</taxon>
        <taxon>Bacilli</taxon>
        <taxon>Bacillales</taxon>
        <taxon>Alicyclobacillaceae</taxon>
        <taxon>Alicyclobacillus</taxon>
    </lineage>
</organism>
<feature type="binding site" evidence="3">
    <location>
        <position position="193"/>
    </location>
    <ligand>
        <name>substrate</name>
    </ligand>
</feature>